<accession>A0AB37NK55</accession>
<sequence length="55" mass="6264">MIVSIAVLINLVIISVLYLIKKNGKSMKHKGIFSFILCTFSFLMYVYIAVYVGIF</sequence>
<evidence type="ECO:0000313" key="2">
    <source>
        <dbReference type="EMBL" id="RKA06982.1"/>
    </source>
</evidence>
<organism evidence="2 3">
    <name type="scientific">Listeria monocytogenes</name>
    <dbReference type="NCBI Taxonomy" id="1639"/>
    <lineage>
        <taxon>Bacteria</taxon>
        <taxon>Bacillati</taxon>
        <taxon>Bacillota</taxon>
        <taxon>Bacilli</taxon>
        <taxon>Bacillales</taxon>
        <taxon>Listeriaceae</taxon>
        <taxon>Listeria</taxon>
    </lineage>
</organism>
<keyword evidence="1" id="KW-0812">Transmembrane</keyword>
<comment type="caution">
    <text evidence="2">The sequence shown here is derived from an EMBL/GenBank/DDBJ whole genome shotgun (WGS) entry which is preliminary data.</text>
</comment>
<dbReference type="AlphaFoldDB" id="A0AB37NK55"/>
<dbReference type="Proteomes" id="UP000272537">
    <property type="component" value="Unassembled WGS sequence"/>
</dbReference>
<evidence type="ECO:0000313" key="3">
    <source>
        <dbReference type="Proteomes" id="UP000272537"/>
    </source>
</evidence>
<evidence type="ECO:0008006" key="4">
    <source>
        <dbReference type="Google" id="ProtNLM"/>
    </source>
</evidence>
<reference evidence="2 3" key="1">
    <citation type="journal article" date="2018" name="BMC Genomics">
        <title>Genes significantly associated with lineage II food isolates of Listeria monocytogenes.</title>
        <authorList>
            <person name="Pirone-Davies C."/>
            <person name="Chen Y."/>
            <person name="Pightling A."/>
            <person name="Ryan G."/>
            <person name="Wang Y."/>
            <person name="Yao K."/>
            <person name="Hoffmann M."/>
            <person name="Allard M.W."/>
        </authorList>
    </citation>
    <scope>NUCLEOTIDE SEQUENCE [LARGE SCALE GENOMIC DNA]</scope>
    <source>
        <strain evidence="2 3">PNUSAL000550</strain>
    </source>
</reference>
<keyword evidence="1" id="KW-0472">Membrane</keyword>
<evidence type="ECO:0000256" key="1">
    <source>
        <dbReference type="SAM" id="Phobius"/>
    </source>
</evidence>
<dbReference type="EMBL" id="QXLS01000005">
    <property type="protein sequence ID" value="RKA06982.1"/>
    <property type="molecule type" value="Genomic_DNA"/>
</dbReference>
<feature type="transmembrane region" description="Helical" evidence="1">
    <location>
        <begin position="32"/>
        <end position="54"/>
    </location>
</feature>
<keyword evidence="1" id="KW-1133">Transmembrane helix</keyword>
<protein>
    <recommendedName>
        <fullName evidence="4">VanZ family protein</fullName>
    </recommendedName>
</protein>
<name>A0AB37NK55_LISMN</name>
<proteinExistence type="predicted"/>
<gene>
    <name evidence="2" type="ORF">DYZ80_02194</name>
</gene>
<feature type="transmembrane region" description="Helical" evidence="1">
    <location>
        <begin position="5"/>
        <end position="20"/>
    </location>
</feature>